<keyword evidence="2" id="KW-1185">Reference proteome</keyword>
<organism evidence="1 2">
    <name type="scientific">Thomasclavelia ramosa DSM 1402</name>
    <dbReference type="NCBI Taxonomy" id="445974"/>
    <lineage>
        <taxon>Bacteria</taxon>
        <taxon>Bacillati</taxon>
        <taxon>Bacillota</taxon>
        <taxon>Erysipelotrichia</taxon>
        <taxon>Erysipelotrichales</taxon>
        <taxon>Coprobacillaceae</taxon>
        <taxon>Thomasclavelia</taxon>
    </lineage>
</organism>
<dbReference type="Proteomes" id="UP000005798">
    <property type="component" value="Unassembled WGS sequence"/>
</dbReference>
<evidence type="ECO:0000313" key="2">
    <source>
        <dbReference type="Proteomes" id="UP000005798"/>
    </source>
</evidence>
<dbReference type="AlphaFoldDB" id="B0N7D5"/>
<name>B0N7D5_9FIRM</name>
<accession>B0N7D5</accession>
<sequence length="103" mass="12031">MDEDIQEGTSVDETSSIDIEVLNQLLSQYFYTKDEQAQMQNETSNQQLDNQDQLLVELQSINHNLETLQYNTQLNNNVVYLGLVVALAVFFLVMFYKFLRNFI</sequence>
<dbReference type="RefSeq" id="WP_003538348.1">
    <property type="nucleotide sequence ID" value="NZ_CP036346.1"/>
</dbReference>
<evidence type="ECO:0000313" key="1">
    <source>
        <dbReference type="EMBL" id="EDS17723.1"/>
    </source>
</evidence>
<gene>
    <name evidence="1" type="ORF">CLORAM_02518</name>
</gene>
<reference evidence="1" key="1">
    <citation type="submission" date="2007-11" db="EMBL/GenBank/DDBJ databases">
        <authorList>
            <person name="Fulton L."/>
            <person name="Clifton S."/>
            <person name="Fulton B."/>
            <person name="Xu J."/>
            <person name="Minx P."/>
            <person name="Pepin K.H."/>
            <person name="Johnson M."/>
            <person name="Thiruvilangam P."/>
            <person name="Bhonagiri V."/>
            <person name="Nash W.E."/>
            <person name="Mardis E.R."/>
            <person name="Wilson R.K."/>
        </authorList>
    </citation>
    <scope>NUCLEOTIDE SEQUENCE [LARGE SCALE GENOMIC DNA]</scope>
    <source>
        <strain evidence="1">DSM 1402</strain>
    </source>
</reference>
<proteinExistence type="predicted"/>
<reference evidence="1" key="2">
    <citation type="submission" date="2014-06" db="EMBL/GenBank/DDBJ databases">
        <title>Draft genome sequence of Clostridium ramosum(DSM 1402).</title>
        <authorList>
            <person name="Sudarsanam P."/>
            <person name="Ley R."/>
            <person name="Guruge J."/>
            <person name="Turnbaugh P.J."/>
            <person name="Mahowald M."/>
            <person name="Liep D."/>
            <person name="Gordon J."/>
        </authorList>
    </citation>
    <scope>NUCLEOTIDE SEQUENCE</scope>
    <source>
        <strain evidence="1">DSM 1402</strain>
    </source>
</reference>
<protein>
    <submittedName>
        <fullName evidence="1">Uncharacterized protein</fullName>
    </submittedName>
</protein>
<dbReference type="HOGENOM" id="CLU_2259476_0_0_9"/>
<comment type="caution">
    <text evidence="1">The sequence shown here is derived from an EMBL/GenBank/DDBJ whole genome shotgun (WGS) entry which is preliminary data.</text>
</comment>
<dbReference type="EMBL" id="ABFX02000008">
    <property type="protein sequence ID" value="EDS17723.1"/>
    <property type="molecule type" value="Genomic_DNA"/>
</dbReference>